<evidence type="ECO:0000259" key="1">
    <source>
        <dbReference type="Pfam" id="PF10593"/>
    </source>
</evidence>
<accession>T1AVA5</accession>
<keyword evidence="2" id="KW-0255">Endonuclease</keyword>
<keyword evidence="2" id="KW-0378">Hydrolase</keyword>
<feature type="non-terminal residue" evidence="2">
    <location>
        <position position="157"/>
    </location>
</feature>
<dbReference type="EMBL" id="AUZX01006264">
    <property type="protein sequence ID" value="EQD64561.1"/>
    <property type="molecule type" value="Genomic_DNA"/>
</dbReference>
<reference evidence="2" key="2">
    <citation type="journal article" date="2014" name="ISME J.">
        <title>Microbial stratification in low pH oxic and suboxic macroscopic growths along an acid mine drainage.</title>
        <authorList>
            <person name="Mendez-Garcia C."/>
            <person name="Mesa V."/>
            <person name="Sprenger R.R."/>
            <person name="Richter M."/>
            <person name="Diez M.S."/>
            <person name="Solano J."/>
            <person name="Bargiela R."/>
            <person name="Golyshina O.V."/>
            <person name="Manteca A."/>
            <person name="Ramos J.L."/>
            <person name="Gallego J.R."/>
            <person name="Llorente I."/>
            <person name="Martins Dos Santos V.A."/>
            <person name="Jensen O.N."/>
            <person name="Pelaez A.I."/>
            <person name="Sanchez J."/>
            <person name="Ferrer M."/>
        </authorList>
    </citation>
    <scope>NUCLEOTIDE SEQUENCE</scope>
</reference>
<feature type="domain" description="Putative endonuclease Z1" evidence="1">
    <location>
        <begin position="8"/>
        <end position="157"/>
    </location>
</feature>
<name>T1AVA5_9ZZZZ</name>
<dbReference type="AlphaFoldDB" id="T1AVA5"/>
<evidence type="ECO:0000313" key="2">
    <source>
        <dbReference type="EMBL" id="EQD64561.1"/>
    </source>
</evidence>
<gene>
    <name evidence="2" type="ORF">B1A_08799</name>
</gene>
<dbReference type="GO" id="GO:0004519">
    <property type="term" value="F:endonuclease activity"/>
    <property type="evidence" value="ECO:0007669"/>
    <property type="project" value="UniProtKB-KW"/>
</dbReference>
<dbReference type="Pfam" id="PF10593">
    <property type="entry name" value="Z1"/>
    <property type="match status" value="1"/>
</dbReference>
<comment type="caution">
    <text evidence="2">The sequence shown here is derived from an EMBL/GenBank/DDBJ whole genome shotgun (WGS) entry which is preliminary data.</text>
</comment>
<proteinExistence type="predicted"/>
<sequence length="157" mass="17614">GEDALPPSLLEALDAFVLTCCVRQLRGQGHENSSMLIHVTRFNSVQNHVRRQVDAAVSALRQRITRRIDHEQALSRLRTLWQTDFLPTTALIREQHPDLNIPHDVTWEDIAEVLPDVMSDIEVRTINGTAKDALDYYEPRGAGLKVIAIGGDKLSRG</sequence>
<protein>
    <submittedName>
        <fullName evidence="2">Putative endonuclease, Z1 domain protein</fullName>
    </submittedName>
</protein>
<feature type="non-terminal residue" evidence="2">
    <location>
        <position position="1"/>
    </location>
</feature>
<organism evidence="2">
    <name type="scientific">mine drainage metagenome</name>
    <dbReference type="NCBI Taxonomy" id="410659"/>
    <lineage>
        <taxon>unclassified sequences</taxon>
        <taxon>metagenomes</taxon>
        <taxon>ecological metagenomes</taxon>
    </lineage>
</organism>
<dbReference type="InterPro" id="IPR018310">
    <property type="entry name" value="Put_endonuclease_Z1-dom"/>
</dbReference>
<reference evidence="2" key="1">
    <citation type="submission" date="2013-08" db="EMBL/GenBank/DDBJ databases">
        <authorList>
            <person name="Mendez C."/>
            <person name="Richter M."/>
            <person name="Ferrer M."/>
            <person name="Sanchez J."/>
        </authorList>
    </citation>
    <scope>NUCLEOTIDE SEQUENCE</scope>
</reference>
<keyword evidence="2" id="KW-0540">Nuclease</keyword>